<reference evidence="9" key="1">
    <citation type="submission" date="2016-04" db="UniProtKB">
        <authorList>
            <consortium name="WormBaseParasite"/>
        </authorList>
    </citation>
    <scope>IDENTIFICATION</scope>
</reference>
<dbReference type="GO" id="GO:0000226">
    <property type="term" value="P:microtubule cytoskeleton organization"/>
    <property type="evidence" value="ECO:0007669"/>
    <property type="project" value="TreeGrafter"/>
</dbReference>
<proteinExistence type="predicted"/>
<dbReference type="CDD" id="cd21931">
    <property type="entry name" value="TD_EMAP-like"/>
    <property type="match status" value="1"/>
</dbReference>
<dbReference type="STRING" id="27835.A0A158QYL3"/>
<evidence type="ECO:0000256" key="5">
    <source>
        <dbReference type="SAM" id="Coils"/>
    </source>
</evidence>
<dbReference type="Gene3D" id="2.130.10.10">
    <property type="entry name" value="YVTN repeat-like/Quinoprotein amine dehydrogenase"/>
    <property type="match status" value="1"/>
</dbReference>
<name>A0A158QYL3_NIPBR</name>
<dbReference type="GO" id="GO:0072686">
    <property type="term" value="C:mitotic spindle"/>
    <property type="evidence" value="ECO:0007669"/>
    <property type="project" value="TreeGrafter"/>
</dbReference>
<keyword evidence="8" id="KW-1185">Reference proteome</keyword>
<comment type="subcellular location">
    <subcellularLocation>
        <location evidence="1">Cytoplasm</location>
        <location evidence="1">Cytoskeleton</location>
    </subcellularLocation>
</comment>
<dbReference type="PANTHER" id="PTHR13720:SF50">
    <property type="entry name" value="ECHINODERM MICROTUBULE-ASSOCIATED PROTEIN-LIKE 2"/>
    <property type="match status" value="1"/>
</dbReference>
<evidence type="ECO:0000256" key="1">
    <source>
        <dbReference type="ARBA" id="ARBA00004245"/>
    </source>
</evidence>
<dbReference type="WBParaSite" id="NBR_0000867401-mRNA-1">
    <property type="protein sequence ID" value="NBR_0000867401-mRNA-1"/>
    <property type="gene ID" value="NBR_0000867401"/>
</dbReference>
<dbReference type="InterPro" id="IPR050630">
    <property type="entry name" value="WD_repeat_EMAP"/>
</dbReference>
<dbReference type="PANTHER" id="PTHR13720">
    <property type="entry name" value="WD-40 REPEAT PROTEIN"/>
    <property type="match status" value="1"/>
</dbReference>
<evidence type="ECO:0000313" key="7">
    <source>
        <dbReference type="EMBL" id="VDL72264.1"/>
    </source>
</evidence>
<feature type="region of interest" description="Disordered" evidence="6">
    <location>
        <begin position="124"/>
        <end position="154"/>
    </location>
</feature>
<dbReference type="Proteomes" id="UP000271162">
    <property type="component" value="Unassembled WGS sequence"/>
</dbReference>
<dbReference type="Pfam" id="PF03451">
    <property type="entry name" value="HELP"/>
    <property type="match status" value="1"/>
</dbReference>
<evidence type="ECO:0000256" key="6">
    <source>
        <dbReference type="SAM" id="MobiDB-lite"/>
    </source>
</evidence>
<organism evidence="9">
    <name type="scientific">Nippostrongylus brasiliensis</name>
    <name type="common">Rat hookworm</name>
    <dbReference type="NCBI Taxonomy" id="27835"/>
    <lineage>
        <taxon>Eukaryota</taxon>
        <taxon>Metazoa</taxon>
        <taxon>Ecdysozoa</taxon>
        <taxon>Nematoda</taxon>
        <taxon>Chromadorea</taxon>
        <taxon>Rhabditida</taxon>
        <taxon>Rhabditina</taxon>
        <taxon>Rhabditomorpha</taxon>
        <taxon>Strongyloidea</taxon>
        <taxon>Heligmosomidae</taxon>
        <taxon>Nippostrongylus</taxon>
    </lineage>
</organism>
<keyword evidence="4" id="KW-0963">Cytoplasm</keyword>
<evidence type="ECO:0000256" key="3">
    <source>
        <dbReference type="ARBA" id="ARBA00022737"/>
    </source>
</evidence>
<reference evidence="7 8" key="2">
    <citation type="submission" date="2018-11" db="EMBL/GenBank/DDBJ databases">
        <authorList>
            <consortium name="Pathogen Informatics"/>
        </authorList>
    </citation>
    <scope>NUCLEOTIDE SEQUENCE [LARGE SCALE GENOMIC DNA]</scope>
</reference>
<dbReference type="InterPro" id="IPR005108">
    <property type="entry name" value="HELP"/>
</dbReference>
<evidence type="ECO:0000256" key="4">
    <source>
        <dbReference type="ARBA" id="ARBA00023212"/>
    </source>
</evidence>
<feature type="coiled-coil region" evidence="5">
    <location>
        <begin position="27"/>
        <end position="61"/>
    </location>
</feature>
<dbReference type="AlphaFoldDB" id="A0A158QYL3"/>
<evidence type="ECO:0000256" key="2">
    <source>
        <dbReference type="ARBA" id="ARBA00022574"/>
    </source>
</evidence>
<accession>A0A158QYL3</accession>
<evidence type="ECO:0000313" key="8">
    <source>
        <dbReference type="Proteomes" id="UP000271162"/>
    </source>
</evidence>
<keyword evidence="3" id="KW-0677">Repeat</keyword>
<dbReference type="GO" id="GO:0008017">
    <property type="term" value="F:microtubule binding"/>
    <property type="evidence" value="ECO:0007669"/>
    <property type="project" value="TreeGrafter"/>
</dbReference>
<dbReference type="InterPro" id="IPR036322">
    <property type="entry name" value="WD40_repeat_dom_sf"/>
</dbReference>
<dbReference type="EMBL" id="UYSL01020035">
    <property type="protein sequence ID" value="VDL72264.1"/>
    <property type="molecule type" value="Genomic_DNA"/>
</dbReference>
<dbReference type="SUPFAM" id="SSF50978">
    <property type="entry name" value="WD40 repeat-like"/>
    <property type="match status" value="1"/>
</dbReference>
<sequence>MYAPYADMPNGFYTSRPSTTVDRNRYSDLLLAENESLRMRVAELEKTVNRQQSELMLLQTTSADLLRRVAKMEMMQCNGNVLTISTKPPQKSRMPSRNISQSSYNISKAVSPCRNGLSKSLYAPASTTRDGSAEECPRVYQPSPAASRRQTAGMVNVSMGKSLRGSPLRKWMSHQNVKGSQAAVGPQSVESSLSGRTTPSLSSMSQTLSSWAISRSVSCNAREPIFNASSHVLQLQIAGRSVTVPVPSSVERLNTTAEQPPPEQLSPRIEWAYGYRGKDVRNNVHCLPTGELLYFCGSVVVLHNVNEQTQRHYSAHTSDVKCICLHPNRVFVATGQTTCHQRERRPEFDRSEPVASAAELEQDFENQHTEAHVRIWDSVTLATLHILGGSKAMFEKSIATIAFSITDGPKLSLVELTWWSTKDQTLVQARFGVVILHADKDSDVCFSNFGGGPPYRQNHRFG</sequence>
<dbReference type="InterPro" id="IPR049813">
    <property type="entry name" value="Elp-1-like_TD"/>
</dbReference>
<keyword evidence="4" id="KW-0206">Cytoskeleton</keyword>
<protein>
    <submittedName>
        <fullName evidence="9">HELP domain-containing protein</fullName>
    </submittedName>
</protein>
<dbReference type="InterPro" id="IPR015943">
    <property type="entry name" value="WD40/YVTN_repeat-like_dom_sf"/>
</dbReference>
<feature type="region of interest" description="Disordered" evidence="6">
    <location>
        <begin position="175"/>
        <end position="201"/>
    </location>
</feature>
<gene>
    <name evidence="7" type="ORF">NBR_LOCUS8675</name>
</gene>
<keyword evidence="5" id="KW-0175">Coiled coil</keyword>
<keyword evidence="2" id="KW-0853">WD repeat</keyword>
<dbReference type="OMA" id="NAREPIF"/>
<evidence type="ECO:0000313" key="9">
    <source>
        <dbReference type="WBParaSite" id="NBR_0000867401-mRNA-1"/>
    </source>
</evidence>